<feature type="transmembrane region" description="Helical" evidence="1">
    <location>
        <begin position="20"/>
        <end position="41"/>
    </location>
</feature>
<dbReference type="STRING" id="1077936.SAMN05421545_2785"/>
<proteinExistence type="predicted"/>
<evidence type="ECO:0000313" key="3">
    <source>
        <dbReference type="Proteomes" id="UP000185924"/>
    </source>
</evidence>
<organism evidence="2 3">
    <name type="scientific">Pontibacter lucknowensis</name>
    <dbReference type="NCBI Taxonomy" id="1077936"/>
    <lineage>
        <taxon>Bacteria</taxon>
        <taxon>Pseudomonadati</taxon>
        <taxon>Bacteroidota</taxon>
        <taxon>Cytophagia</taxon>
        <taxon>Cytophagales</taxon>
        <taxon>Hymenobacteraceae</taxon>
        <taxon>Pontibacter</taxon>
    </lineage>
</organism>
<dbReference type="RefSeq" id="WP_007652454.1">
    <property type="nucleotide sequence ID" value="NZ_FTNM01000004.1"/>
</dbReference>
<dbReference type="Proteomes" id="UP000185924">
    <property type="component" value="Unassembled WGS sequence"/>
</dbReference>
<keyword evidence="1" id="KW-0812">Transmembrane</keyword>
<keyword evidence="1" id="KW-1133">Transmembrane helix</keyword>
<keyword evidence="1" id="KW-0472">Membrane</keyword>
<sequence>MNDLLTIITNERRSLLRGFLVVFILVLPFTFIPVLFTQRFTAETFSQQLPDKALVAALIAAGIIILLLLNNYEKLLQKKRLYDLPAFSSLHFNGAVEKYNSIVKEISTYLFGKAGNYFFRVNITNPRQHNIQVELSPLIYVGQNQELLDRLMQELKLKENLYLSRVINLPEEELQHSDIIRNELLKLSDELSRLGVTPMAVDGNGQ</sequence>
<accession>A0A1N6Z6P0</accession>
<evidence type="ECO:0000313" key="2">
    <source>
        <dbReference type="EMBL" id="SIR22449.1"/>
    </source>
</evidence>
<dbReference type="AlphaFoldDB" id="A0A1N6Z6P0"/>
<dbReference type="EMBL" id="FTNM01000004">
    <property type="protein sequence ID" value="SIR22449.1"/>
    <property type="molecule type" value="Genomic_DNA"/>
</dbReference>
<evidence type="ECO:0000256" key="1">
    <source>
        <dbReference type="SAM" id="Phobius"/>
    </source>
</evidence>
<gene>
    <name evidence="2" type="ORF">SAMN05421545_2785</name>
</gene>
<feature type="transmembrane region" description="Helical" evidence="1">
    <location>
        <begin position="53"/>
        <end position="72"/>
    </location>
</feature>
<keyword evidence="3" id="KW-1185">Reference proteome</keyword>
<protein>
    <submittedName>
        <fullName evidence="2">Uncharacterized protein</fullName>
    </submittedName>
</protein>
<dbReference type="OrthoDB" id="852723at2"/>
<name>A0A1N6Z6P0_9BACT</name>
<reference evidence="3" key="1">
    <citation type="submission" date="2017-01" db="EMBL/GenBank/DDBJ databases">
        <authorList>
            <person name="Varghese N."/>
            <person name="Submissions S."/>
        </authorList>
    </citation>
    <scope>NUCLEOTIDE SEQUENCE [LARGE SCALE GENOMIC DNA]</scope>
    <source>
        <strain evidence="3">DM9</strain>
    </source>
</reference>